<proteinExistence type="predicted"/>
<protein>
    <submittedName>
        <fullName evidence="2">cAMP-binding protein</fullName>
    </submittedName>
</protein>
<reference evidence="2 3" key="1">
    <citation type="journal article" date="2017" name="Int. J. Syst. Evol. Microbiol.">
        <title>Solibacillus kalamii sp. nov., isolated from a high-efficiency particulate arrestance filter system used in the International Space Station.</title>
        <authorList>
            <person name="Checinska Sielaff A."/>
            <person name="Kumar R.M."/>
            <person name="Pal D."/>
            <person name="Mayilraj S."/>
            <person name="Venkateswaran K."/>
        </authorList>
    </citation>
    <scope>NUCLEOTIDE SEQUENCE [LARGE SCALE GENOMIC DNA]</scope>
    <source>
        <strain evidence="2 3">ISSFR-015</strain>
    </source>
</reference>
<organism evidence="2 3">
    <name type="scientific">Solibacillus kalamii</name>
    <dbReference type="NCBI Taxonomy" id="1748298"/>
    <lineage>
        <taxon>Bacteria</taxon>
        <taxon>Bacillati</taxon>
        <taxon>Bacillota</taxon>
        <taxon>Bacilli</taxon>
        <taxon>Bacillales</taxon>
        <taxon>Caryophanaceae</taxon>
        <taxon>Solibacillus</taxon>
    </lineage>
</organism>
<keyword evidence="3" id="KW-1185">Reference proteome</keyword>
<gene>
    <name evidence="2" type="ORF">CBM15_05715</name>
</gene>
<dbReference type="RefSeq" id="WP_087616156.1">
    <property type="nucleotide sequence ID" value="NZ_JAFBEY010000001.1"/>
</dbReference>
<keyword evidence="1" id="KW-1133">Transmembrane helix</keyword>
<comment type="caution">
    <text evidence="2">The sequence shown here is derived from an EMBL/GenBank/DDBJ whole genome shotgun (WGS) entry which is preliminary data.</text>
</comment>
<keyword evidence="1" id="KW-0812">Transmembrane</keyword>
<evidence type="ECO:0000256" key="1">
    <source>
        <dbReference type="SAM" id="Phobius"/>
    </source>
</evidence>
<sequence>MKNVNRLFLIIAIIILVIIGRYFMAQNEVTVIPDVTAVTNEQAIETVRGSYCWHSAGEAECVDTAAPHEIIVAQKTPYVKVQPGEVIEFQYSQNVTSVSIQQWIDDYDYKEIATSTRFNAPLEKGTYIISSMARFSNGDVTDSIAIEVE</sequence>
<evidence type="ECO:0000313" key="3">
    <source>
        <dbReference type="Proteomes" id="UP000196594"/>
    </source>
</evidence>
<dbReference type="Proteomes" id="UP000196594">
    <property type="component" value="Unassembled WGS sequence"/>
</dbReference>
<evidence type="ECO:0000313" key="2">
    <source>
        <dbReference type="EMBL" id="OUZ40008.1"/>
    </source>
</evidence>
<keyword evidence="1" id="KW-0472">Membrane</keyword>
<feature type="transmembrane region" description="Helical" evidence="1">
    <location>
        <begin position="7"/>
        <end position="24"/>
    </location>
</feature>
<name>A0ABX3ZKE6_9BACL</name>
<dbReference type="EMBL" id="NHNT01000002">
    <property type="protein sequence ID" value="OUZ40008.1"/>
    <property type="molecule type" value="Genomic_DNA"/>
</dbReference>
<accession>A0ABX3ZKE6</accession>